<dbReference type="SUPFAM" id="SSF53756">
    <property type="entry name" value="UDP-Glycosyltransferase/glycogen phosphorylase"/>
    <property type="match status" value="1"/>
</dbReference>
<accession>A0A1H5Y993</accession>
<dbReference type="Proteomes" id="UP000236742">
    <property type="component" value="Unassembled WGS sequence"/>
</dbReference>
<dbReference type="EMBL" id="FNVD01000015">
    <property type="protein sequence ID" value="SEG20046.1"/>
    <property type="molecule type" value="Genomic_DNA"/>
</dbReference>
<dbReference type="OrthoDB" id="5291101at2"/>
<dbReference type="RefSeq" id="WP_104008897.1">
    <property type="nucleotide sequence ID" value="NZ_FNVD01000015.1"/>
</dbReference>
<sequence>MTGAVAPQARRDQWQDRVVLVVSPTPTHPQDYGNRKRIFRICRMLQDAGARIHFVHYASEAEWRRKLPIHAQAAMQKTWDAYYLVAPGRDLHCAPEGTHHLIDEWWDPQLEKTLQWLAERIRPDVAIVNYTWLSGALELMPSGTLKVLDTHDRFSGRKEMLESYGIAPEFFYTTEEEEAEALARADVVWAIKEEERLQFEEMTDRRVITVPHADPASPLPLRPLPADPADFEMRIGVIGARNQVNTRNLIRFLEVADKVFRAHLPPLKLVIGGTVCDLLEGVDLPFVEKLGWIDDVENFYRQIDVALVPMEFSTGLKIKVSEALSHGLPLIAHEHAFEGYRPFHPWHALPSFEAIAEACADLAFQGTEGLEPLRRASAGSHRAVVRDLEAGIAATGAAIAAAAPATLVLGDPAITVRGSFREQLAQGILGRLAERGHLLLYLDGIEDVSGATRLFAGLDPCRIHVSPAVRERLSASDIARLEDAGVRWAGLDQVIAGHEIRHLWLDRLPRPGERLARLRGVERIYLNLAMLRRADVAAVLEGEAGELLTPLTKVTLVGDCDRPLSSRLRRRLGAEQVLAAPLAATGDALRRSLLAPPFSSRKGLTVILEHPSEAIVEMAAAVAVSAGQNLVNVVTLETDETELRSDLQGGVLRRHLPGHVLDREALRLLRTTRLTAGFAPESLRAGTLLAALESAGHDVMRFGAPQTRTLLSCMRRMQARLIRPGEDMLPGRRQHAVFYSEPGWRRIRDHWAEPAP</sequence>
<reference evidence="1 2" key="1">
    <citation type="submission" date="2016-10" db="EMBL/GenBank/DDBJ databases">
        <authorList>
            <person name="de Groot N.N."/>
        </authorList>
    </citation>
    <scope>NUCLEOTIDE SEQUENCE [LARGE SCALE GENOMIC DNA]</scope>
    <source>
        <strain evidence="1 2">DSM 23413</strain>
    </source>
</reference>
<name>A0A1H5Y993_9RHOB</name>
<dbReference type="Gene3D" id="3.40.50.2000">
    <property type="entry name" value="Glycogen Phosphorylase B"/>
    <property type="match status" value="1"/>
</dbReference>
<dbReference type="GO" id="GO:0016740">
    <property type="term" value="F:transferase activity"/>
    <property type="evidence" value="ECO:0007669"/>
    <property type="project" value="UniProtKB-KW"/>
</dbReference>
<keyword evidence="2" id="KW-1185">Reference proteome</keyword>
<evidence type="ECO:0000313" key="2">
    <source>
        <dbReference type="Proteomes" id="UP000236742"/>
    </source>
</evidence>
<gene>
    <name evidence="1" type="ORF">SAMN05421751_11541</name>
</gene>
<proteinExistence type="predicted"/>
<protein>
    <submittedName>
        <fullName evidence="1">Glycosyltransferase involved in cell wall bisynthesis</fullName>
    </submittedName>
</protein>
<dbReference type="Pfam" id="PF13692">
    <property type="entry name" value="Glyco_trans_1_4"/>
    <property type="match status" value="1"/>
</dbReference>
<keyword evidence="1" id="KW-0808">Transferase</keyword>
<organism evidence="1 2">
    <name type="scientific">Jhaorihella thermophila</name>
    <dbReference type="NCBI Taxonomy" id="488547"/>
    <lineage>
        <taxon>Bacteria</taxon>
        <taxon>Pseudomonadati</taxon>
        <taxon>Pseudomonadota</taxon>
        <taxon>Alphaproteobacteria</taxon>
        <taxon>Rhodobacterales</taxon>
        <taxon>Paracoccaceae</taxon>
        <taxon>Jhaorihella</taxon>
    </lineage>
</organism>
<dbReference type="AlphaFoldDB" id="A0A1H5Y993"/>
<evidence type="ECO:0000313" key="1">
    <source>
        <dbReference type="EMBL" id="SEG20046.1"/>
    </source>
</evidence>